<feature type="transmembrane region" description="Helical" evidence="1">
    <location>
        <begin position="58"/>
        <end position="84"/>
    </location>
</feature>
<protein>
    <submittedName>
        <fullName evidence="2">Uncharacterized protein</fullName>
    </submittedName>
</protein>
<gene>
    <name evidence="2" type="ORF">AX660_02670</name>
</gene>
<keyword evidence="1" id="KW-0812">Transmembrane</keyword>
<reference evidence="3" key="1">
    <citation type="submission" date="2016-02" db="EMBL/GenBank/DDBJ databases">
        <authorList>
            <person name="Schultz-Johansen M."/>
            <person name="Glaring M.A."/>
            <person name="Bech P.K."/>
            <person name="Stougaard P."/>
        </authorList>
    </citation>
    <scope>NUCLEOTIDE SEQUENCE [LARGE SCALE GENOMIC DNA]</scope>
    <source>
        <strain evidence="3">S66</strain>
    </source>
</reference>
<name>A0A148KL60_9ALTE</name>
<dbReference type="Proteomes" id="UP000070299">
    <property type="component" value="Unassembled WGS sequence"/>
</dbReference>
<dbReference type="AlphaFoldDB" id="A0A148KL60"/>
<accession>A0A148KL60</accession>
<dbReference type="EMBL" id="LSNE01000018">
    <property type="protein sequence ID" value="KXI27010.1"/>
    <property type="molecule type" value="Genomic_DNA"/>
</dbReference>
<feature type="transmembrane region" description="Helical" evidence="1">
    <location>
        <begin position="6"/>
        <end position="24"/>
    </location>
</feature>
<sequence>MSEGLQGIIILISISFMCSVISHWQLKNFKFAIGSATLVSISLFQLASYFHLGYLDPFFIIALITSSFFALIIAILVGCPFYFVRHKRSS</sequence>
<keyword evidence="1" id="KW-0472">Membrane</keyword>
<organism evidence="2 3">
    <name type="scientific">Paraglaciecola hydrolytica</name>
    <dbReference type="NCBI Taxonomy" id="1799789"/>
    <lineage>
        <taxon>Bacteria</taxon>
        <taxon>Pseudomonadati</taxon>
        <taxon>Pseudomonadota</taxon>
        <taxon>Gammaproteobacteria</taxon>
        <taxon>Alteromonadales</taxon>
        <taxon>Alteromonadaceae</taxon>
        <taxon>Paraglaciecola</taxon>
    </lineage>
</organism>
<evidence type="ECO:0000256" key="1">
    <source>
        <dbReference type="SAM" id="Phobius"/>
    </source>
</evidence>
<keyword evidence="1" id="KW-1133">Transmembrane helix</keyword>
<proteinExistence type="predicted"/>
<comment type="caution">
    <text evidence="2">The sequence shown here is derived from an EMBL/GenBank/DDBJ whole genome shotgun (WGS) entry which is preliminary data.</text>
</comment>
<evidence type="ECO:0000313" key="3">
    <source>
        <dbReference type="Proteomes" id="UP000070299"/>
    </source>
</evidence>
<keyword evidence="3" id="KW-1185">Reference proteome</keyword>
<evidence type="ECO:0000313" key="2">
    <source>
        <dbReference type="EMBL" id="KXI27010.1"/>
    </source>
</evidence>
<feature type="transmembrane region" description="Helical" evidence="1">
    <location>
        <begin position="31"/>
        <end position="52"/>
    </location>
</feature>